<evidence type="ECO:0000256" key="1">
    <source>
        <dbReference type="SAM" id="MobiDB-lite"/>
    </source>
</evidence>
<evidence type="ECO:0000313" key="2">
    <source>
        <dbReference type="EMBL" id="CEO94539.1"/>
    </source>
</evidence>
<gene>
    <name evidence="2" type="ORF">PBRA_000324</name>
</gene>
<reference evidence="2 3" key="1">
    <citation type="submission" date="2015-02" db="EMBL/GenBank/DDBJ databases">
        <authorList>
            <person name="Chooi Y.-H."/>
        </authorList>
    </citation>
    <scope>NUCLEOTIDE SEQUENCE [LARGE SCALE GENOMIC DNA]</scope>
    <source>
        <strain evidence="2">E3</strain>
    </source>
</reference>
<keyword evidence="3" id="KW-1185">Reference proteome</keyword>
<dbReference type="Proteomes" id="UP000039324">
    <property type="component" value="Unassembled WGS sequence"/>
</dbReference>
<feature type="compositionally biased region" description="Polar residues" evidence="1">
    <location>
        <begin position="13"/>
        <end position="25"/>
    </location>
</feature>
<sequence length="124" mass="13964">QPLGPRSAPFRSPTPSKCCQWSSPHVTPPSLPSTTRRTVAFRQQATHAADDRTWRSPRPESRISRLPLEMVLRYGSDVHRRRRIQSDVLRVCVLLPMLPVLLLGAQGPPVIDLTRSVSWFGSCQ</sequence>
<accession>A0A0G4IHB5</accession>
<name>A0A0G4IHB5_PLABS</name>
<feature type="non-terminal residue" evidence="2">
    <location>
        <position position="1"/>
    </location>
</feature>
<protein>
    <submittedName>
        <fullName evidence="2">Uncharacterized protein</fullName>
    </submittedName>
</protein>
<organism evidence="2 3">
    <name type="scientific">Plasmodiophora brassicae</name>
    <name type="common">Clubroot disease agent</name>
    <dbReference type="NCBI Taxonomy" id="37360"/>
    <lineage>
        <taxon>Eukaryota</taxon>
        <taxon>Sar</taxon>
        <taxon>Rhizaria</taxon>
        <taxon>Endomyxa</taxon>
        <taxon>Phytomyxea</taxon>
        <taxon>Plasmodiophorida</taxon>
        <taxon>Plasmodiophoridae</taxon>
        <taxon>Plasmodiophora</taxon>
    </lineage>
</organism>
<dbReference type="AlphaFoldDB" id="A0A0G4IHB5"/>
<evidence type="ECO:0000313" key="3">
    <source>
        <dbReference type="Proteomes" id="UP000039324"/>
    </source>
</evidence>
<feature type="region of interest" description="Disordered" evidence="1">
    <location>
        <begin position="1"/>
        <end position="35"/>
    </location>
</feature>
<dbReference type="EMBL" id="CDSF01000001">
    <property type="protein sequence ID" value="CEO94539.1"/>
    <property type="molecule type" value="Genomic_DNA"/>
</dbReference>
<proteinExistence type="predicted"/>